<dbReference type="Proteomes" id="UP000240971">
    <property type="component" value="Unassembled WGS sequence"/>
</dbReference>
<accession>A0A2P8HAR1</accession>
<reference evidence="2 3" key="1">
    <citation type="submission" date="2018-03" db="EMBL/GenBank/DDBJ databases">
        <title>Genomic Encyclopedia of Archaeal and Bacterial Type Strains, Phase II (KMG-II): from individual species to whole genera.</title>
        <authorList>
            <person name="Goeker M."/>
        </authorList>
    </citation>
    <scope>NUCLEOTIDE SEQUENCE [LARGE SCALE GENOMIC DNA]</scope>
    <source>
        <strain evidence="2 3">DSM 24859</strain>
    </source>
</reference>
<name>A0A2P8HAR1_CHINA</name>
<dbReference type="EMBL" id="PYAW01000008">
    <property type="protein sequence ID" value="PSL43318.1"/>
    <property type="molecule type" value="Genomic_DNA"/>
</dbReference>
<keyword evidence="1" id="KW-0732">Signal</keyword>
<sequence length="277" mass="30706">MNRYLLSSFLLYLLVLTACQKEQVKKSADETLTSQAISSSVTAAATSDQLDLILKDLPVGTYRLEFPNMPANPAITKPLYGTLTDLTRAPIKNFYLPALTSLNYGWWVPHWIWPIIIPGPSCMDIINDPTVSDKVLQLAKQQGLPYFNNVIAIDAGQGQMILESKDYFSKLSSIKTDDIDNKILNGIPLNSFRLALPGNVQQPYFTRLFYGTGDIKGVKAGNGDLSDYIKMFPKYIGCLDPIILDKIRLNALNYDKNVFGNLNIQSVGSGVGVLVYK</sequence>
<evidence type="ECO:0000313" key="3">
    <source>
        <dbReference type="Proteomes" id="UP000240971"/>
    </source>
</evidence>
<feature type="chain" id="PRO_5015196026" evidence="1">
    <location>
        <begin position="21"/>
        <end position="277"/>
    </location>
</feature>
<dbReference type="OrthoDB" id="639853at2"/>
<dbReference type="AlphaFoldDB" id="A0A2P8HAR1"/>
<dbReference type="PROSITE" id="PS51257">
    <property type="entry name" value="PROKAR_LIPOPROTEIN"/>
    <property type="match status" value="1"/>
</dbReference>
<keyword evidence="3" id="KW-1185">Reference proteome</keyword>
<feature type="signal peptide" evidence="1">
    <location>
        <begin position="1"/>
        <end position="20"/>
    </location>
</feature>
<protein>
    <submittedName>
        <fullName evidence="2">Uncharacterized protein</fullName>
    </submittedName>
</protein>
<evidence type="ECO:0000256" key="1">
    <source>
        <dbReference type="SAM" id="SignalP"/>
    </source>
</evidence>
<proteinExistence type="predicted"/>
<gene>
    <name evidence="2" type="ORF">CLV51_1087</name>
</gene>
<comment type="caution">
    <text evidence="2">The sequence shown here is derived from an EMBL/GenBank/DDBJ whole genome shotgun (WGS) entry which is preliminary data.</text>
</comment>
<organism evidence="2 3">
    <name type="scientific">Chitinophaga niastensis</name>
    <dbReference type="NCBI Taxonomy" id="536980"/>
    <lineage>
        <taxon>Bacteria</taxon>
        <taxon>Pseudomonadati</taxon>
        <taxon>Bacteroidota</taxon>
        <taxon>Chitinophagia</taxon>
        <taxon>Chitinophagales</taxon>
        <taxon>Chitinophagaceae</taxon>
        <taxon>Chitinophaga</taxon>
    </lineage>
</organism>
<dbReference type="RefSeq" id="WP_106530932.1">
    <property type="nucleotide sequence ID" value="NZ_PYAW01000008.1"/>
</dbReference>
<evidence type="ECO:0000313" key="2">
    <source>
        <dbReference type="EMBL" id="PSL43318.1"/>
    </source>
</evidence>